<comment type="caution">
    <text evidence="1">The sequence shown here is derived from an EMBL/GenBank/DDBJ whole genome shotgun (WGS) entry which is preliminary data.</text>
</comment>
<protein>
    <submittedName>
        <fullName evidence="1">Uncharacterized protein</fullName>
    </submittedName>
</protein>
<gene>
    <name evidence="1" type="ORF">A3F84_08590</name>
</gene>
<sequence length="97" mass="11593">MDSLILIISFCWDFYGKEYQKNIPNMRLFQPQQYLMRWPDIWSSTGFELLLEDGRLFKLGLAFSLLTRQPSTFGQSLESRLWRPLTNCLRLILKKKT</sequence>
<accession>A0A1F6CKJ0</accession>
<dbReference type="AlphaFoldDB" id="A0A1F6CKJ0"/>
<proteinExistence type="predicted"/>
<evidence type="ECO:0000313" key="1">
    <source>
        <dbReference type="EMBL" id="OGG49510.1"/>
    </source>
</evidence>
<name>A0A1F6CKJ0_HANXR</name>
<dbReference type="EMBL" id="MFKF01000230">
    <property type="protein sequence ID" value="OGG49510.1"/>
    <property type="molecule type" value="Genomic_DNA"/>
</dbReference>
<dbReference type="Proteomes" id="UP000178606">
    <property type="component" value="Unassembled WGS sequence"/>
</dbReference>
<reference evidence="1 2" key="1">
    <citation type="journal article" date="2016" name="Nat. Commun.">
        <title>Thousands of microbial genomes shed light on interconnected biogeochemical processes in an aquifer system.</title>
        <authorList>
            <person name="Anantharaman K."/>
            <person name="Brown C.T."/>
            <person name="Hug L.A."/>
            <person name="Sharon I."/>
            <person name="Castelle C.J."/>
            <person name="Probst A.J."/>
            <person name="Thomas B.C."/>
            <person name="Singh A."/>
            <person name="Wilkins M.J."/>
            <person name="Karaoz U."/>
            <person name="Brodie E.L."/>
            <person name="Williams K.H."/>
            <person name="Hubbard S.S."/>
            <person name="Banfield J.F."/>
        </authorList>
    </citation>
    <scope>NUCLEOTIDE SEQUENCE [LARGE SCALE GENOMIC DNA]</scope>
    <source>
        <strain evidence="2">RIFCSPLOWO2_12_FULL_64_10</strain>
    </source>
</reference>
<evidence type="ECO:0000313" key="2">
    <source>
        <dbReference type="Proteomes" id="UP000178606"/>
    </source>
</evidence>
<organism evidence="1 2">
    <name type="scientific">Handelsmanbacteria sp. (strain RIFCSPLOWO2_12_FULL_64_10)</name>
    <dbReference type="NCBI Taxonomy" id="1817868"/>
    <lineage>
        <taxon>Bacteria</taxon>
        <taxon>Candidatus Handelsmaniibacteriota</taxon>
    </lineage>
</organism>